<dbReference type="Gene3D" id="1.10.150.240">
    <property type="entry name" value="Putative phosphatase, domain 2"/>
    <property type="match status" value="1"/>
</dbReference>
<name>A0A9D1EE68_9FIRM</name>
<dbReference type="InterPro" id="IPR036412">
    <property type="entry name" value="HAD-like_sf"/>
</dbReference>
<evidence type="ECO:0000313" key="1">
    <source>
        <dbReference type="EMBL" id="HIR88525.1"/>
    </source>
</evidence>
<dbReference type="PRINTS" id="PR00413">
    <property type="entry name" value="HADHALOGNASE"/>
</dbReference>
<dbReference type="AlphaFoldDB" id="A0A9D1EE68"/>
<dbReference type="InterPro" id="IPR023214">
    <property type="entry name" value="HAD_sf"/>
</dbReference>
<comment type="caution">
    <text evidence="1">The sequence shown here is derived from an EMBL/GenBank/DDBJ whole genome shotgun (WGS) entry which is preliminary data.</text>
</comment>
<dbReference type="Gene3D" id="3.40.50.1000">
    <property type="entry name" value="HAD superfamily/HAD-like"/>
    <property type="match status" value="1"/>
</dbReference>
<accession>A0A9D1EE68</accession>
<proteinExistence type="predicted"/>
<reference evidence="1" key="1">
    <citation type="submission" date="2020-10" db="EMBL/GenBank/DDBJ databases">
        <authorList>
            <person name="Gilroy R."/>
        </authorList>
    </citation>
    <scope>NUCLEOTIDE SEQUENCE</scope>
    <source>
        <strain evidence="1">ChiW13-3771</strain>
    </source>
</reference>
<dbReference type="PANTHER" id="PTHR43434:SF1">
    <property type="entry name" value="PHOSPHOGLYCOLATE PHOSPHATASE"/>
    <property type="match status" value="1"/>
</dbReference>
<dbReference type="InterPro" id="IPR041492">
    <property type="entry name" value="HAD_2"/>
</dbReference>
<organism evidence="1 2">
    <name type="scientific">Candidatus Fimimorpha faecalis</name>
    <dbReference type="NCBI Taxonomy" id="2840824"/>
    <lineage>
        <taxon>Bacteria</taxon>
        <taxon>Bacillati</taxon>
        <taxon>Bacillota</taxon>
        <taxon>Clostridia</taxon>
        <taxon>Eubacteriales</taxon>
        <taxon>Candidatus Fimimorpha</taxon>
    </lineage>
</organism>
<dbReference type="SFLD" id="SFLDG01129">
    <property type="entry name" value="C1.5:_HAD__Beta-PGM__Phosphata"/>
    <property type="match status" value="1"/>
</dbReference>
<gene>
    <name evidence="1" type="ORF">IAC96_06190</name>
</gene>
<dbReference type="GO" id="GO:0008967">
    <property type="term" value="F:phosphoglycolate phosphatase activity"/>
    <property type="evidence" value="ECO:0007669"/>
    <property type="project" value="TreeGrafter"/>
</dbReference>
<dbReference type="Pfam" id="PF13419">
    <property type="entry name" value="HAD_2"/>
    <property type="match status" value="1"/>
</dbReference>
<dbReference type="NCBIfam" id="TIGR01549">
    <property type="entry name" value="HAD-SF-IA-v1"/>
    <property type="match status" value="1"/>
</dbReference>
<dbReference type="InterPro" id="IPR023198">
    <property type="entry name" value="PGP-like_dom2"/>
</dbReference>
<dbReference type="PANTHER" id="PTHR43434">
    <property type="entry name" value="PHOSPHOGLYCOLATE PHOSPHATASE"/>
    <property type="match status" value="1"/>
</dbReference>
<dbReference type="Proteomes" id="UP000824201">
    <property type="component" value="Unassembled WGS sequence"/>
</dbReference>
<dbReference type="GO" id="GO:0005829">
    <property type="term" value="C:cytosol"/>
    <property type="evidence" value="ECO:0007669"/>
    <property type="project" value="TreeGrafter"/>
</dbReference>
<evidence type="ECO:0000313" key="2">
    <source>
        <dbReference type="Proteomes" id="UP000824201"/>
    </source>
</evidence>
<dbReference type="InterPro" id="IPR050155">
    <property type="entry name" value="HAD-like_hydrolase_sf"/>
</dbReference>
<sequence length="222" mass="25386">MNYTACIFDLDGTIINTIHSLTYTTNLVMKQCGLETKLTEAQMKKIVGDGYRKQMERSLLACGDYNLSHYEDALRIYPKLFQENCLYQLEAYEGMREMLDRMKMVGMKLAVLTNKPHARALDNIRAVYGENYFDYVLGEQEGIPKKPDPTGVFHILKVLNIKPEQCLYMGDTNTDMKTAIAAGLDAVGAIWGFRTREELEQFHPKYLADHPLDVLKMIGLKE</sequence>
<dbReference type="GO" id="GO:0006281">
    <property type="term" value="P:DNA repair"/>
    <property type="evidence" value="ECO:0007669"/>
    <property type="project" value="TreeGrafter"/>
</dbReference>
<dbReference type="SFLD" id="SFLDS00003">
    <property type="entry name" value="Haloacid_Dehalogenase"/>
    <property type="match status" value="1"/>
</dbReference>
<reference evidence="1" key="2">
    <citation type="journal article" date="2021" name="PeerJ">
        <title>Extensive microbial diversity within the chicken gut microbiome revealed by metagenomics and culture.</title>
        <authorList>
            <person name="Gilroy R."/>
            <person name="Ravi A."/>
            <person name="Getino M."/>
            <person name="Pursley I."/>
            <person name="Horton D.L."/>
            <person name="Alikhan N.F."/>
            <person name="Baker D."/>
            <person name="Gharbi K."/>
            <person name="Hall N."/>
            <person name="Watson M."/>
            <person name="Adriaenssens E.M."/>
            <person name="Foster-Nyarko E."/>
            <person name="Jarju S."/>
            <person name="Secka A."/>
            <person name="Antonio M."/>
            <person name="Oren A."/>
            <person name="Chaudhuri R.R."/>
            <person name="La Ragione R."/>
            <person name="Hildebrand F."/>
            <person name="Pallen M.J."/>
        </authorList>
    </citation>
    <scope>NUCLEOTIDE SEQUENCE</scope>
    <source>
        <strain evidence="1">ChiW13-3771</strain>
    </source>
</reference>
<dbReference type="InterPro" id="IPR006439">
    <property type="entry name" value="HAD-SF_hydro_IA"/>
</dbReference>
<keyword evidence="1" id="KW-0378">Hydrolase</keyword>
<protein>
    <submittedName>
        <fullName evidence="1">HAD family hydrolase</fullName>
    </submittedName>
</protein>
<dbReference type="SUPFAM" id="SSF56784">
    <property type="entry name" value="HAD-like"/>
    <property type="match status" value="1"/>
</dbReference>
<dbReference type="EMBL" id="DVHN01000070">
    <property type="protein sequence ID" value="HIR88525.1"/>
    <property type="molecule type" value="Genomic_DNA"/>
</dbReference>